<dbReference type="InterPro" id="IPR000406">
    <property type="entry name" value="Rho_GDI"/>
</dbReference>
<dbReference type="Proteomes" id="UP000186922">
    <property type="component" value="Unassembled WGS sequence"/>
</dbReference>
<sequence length="201" mass="22799">MASKNDSMITDPDMLTEDEPNYKAPAVKPLQDILATDKEDESLQKYKAALLGSAVGGGNIIVKPNDPRRVLVQSLQLVVDGRPDVTIDLTDVNNVKGKKFVMKEGCHYRLRINFYVQREIVAGLKYVQKVQRLSVQVDKTTNMVGSYPPSEKIHSYQTPVEEAPSGMMARGTYNIKSLFTDDDQNEHLKWEWVLEIKKDWE</sequence>
<comment type="subcellular location">
    <subcellularLocation>
        <location evidence="1">Cytoplasm</location>
    </subcellularLocation>
</comment>
<dbReference type="PANTHER" id="PTHR10980">
    <property type="entry name" value="RHO GDP-DISSOCIATION INHIBITOR"/>
    <property type="match status" value="1"/>
</dbReference>
<dbReference type="FunFam" id="2.70.50.30:FF:000001">
    <property type="entry name" value="Rho GDP-dissociation inhibitor 1"/>
    <property type="match status" value="1"/>
</dbReference>
<dbReference type="GO" id="GO:0007266">
    <property type="term" value="P:Rho protein signal transduction"/>
    <property type="evidence" value="ECO:0007669"/>
    <property type="project" value="InterPro"/>
</dbReference>
<evidence type="ECO:0000256" key="3">
    <source>
        <dbReference type="ARBA" id="ARBA00022490"/>
    </source>
</evidence>
<dbReference type="GO" id="GO:0005094">
    <property type="term" value="F:Rho GDP-dissociation inhibitor activity"/>
    <property type="evidence" value="ECO:0007669"/>
    <property type="project" value="InterPro"/>
</dbReference>
<dbReference type="PANTHER" id="PTHR10980:SF3">
    <property type="entry name" value="LD16419P"/>
    <property type="match status" value="1"/>
</dbReference>
<dbReference type="EMBL" id="BDGG01000010">
    <property type="protein sequence ID" value="GAV03739.1"/>
    <property type="molecule type" value="Genomic_DNA"/>
</dbReference>
<gene>
    <name evidence="8" type="primary">RvY_14124-1</name>
    <name evidence="8" type="synonym">RvY_14124.1</name>
    <name evidence="8" type="ORF">RvY_14124</name>
</gene>
<keyword evidence="9" id="KW-1185">Reference proteome</keyword>
<organism evidence="8 9">
    <name type="scientific">Ramazzottius varieornatus</name>
    <name type="common">Water bear</name>
    <name type="synonym">Tardigrade</name>
    <dbReference type="NCBI Taxonomy" id="947166"/>
    <lineage>
        <taxon>Eukaryota</taxon>
        <taxon>Metazoa</taxon>
        <taxon>Ecdysozoa</taxon>
        <taxon>Tardigrada</taxon>
        <taxon>Eutardigrada</taxon>
        <taxon>Parachela</taxon>
        <taxon>Hypsibioidea</taxon>
        <taxon>Ramazzottiidae</taxon>
        <taxon>Ramazzottius</taxon>
    </lineage>
</organism>
<evidence type="ECO:0000256" key="1">
    <source>
        <dbReference type="ARBA" id="ARBA00004496"/>
    </source>
</evidence>
<proteinExistence type="inferred from homology"/>
<evidence type="ECO:0000256" key="5">
    <source>
        <dbReference type="ARBA" id="ARBA00073845"/>
    </source>
</evidence>
<dbReference type="SUPFAM" id="SSF81296">
    <property type="entry name" value="E set domains"/>
    <property type="match status" value="1"/>
</dbReference>
<comment type="function">
    <text evidence="4">Inhibits GDP/GTP exchange reaction of RhoB. Interacts specifically with the GDP- and GTP-bound forms of post-translationally processed Rhob and Rhog proteins, both of which show a growth-regulated expression in mammalian cells. Stimulates the release of the GDP-bound but not the GTP-bound RhoB protein. Also inhibits the GDP/GTP exchange of RhoB but shows less ability to inhibit the dissociation of prebound GTP.</text>
</comment>
<accession>A0A1D1VYQ7</accession>
<dbReference type="GO" id="GO:0005829">
    <property type="term" value="C:cytosol"/>
    <property type="evidence" value="ECO:0007669"/>
    <property type="project" value="TreeGrafter"/>
</dbReference>
<dbReference type="InterPro" id="IPR024792">
    <property type="entry name" value="RhoGDI_dom_sf"/>
</dbReference>
<comment type="caution">
    <text evidence="8">The sequence shown here is derived from an EMBL/GenBank/DDBJ whole genome shotgun (WGS) entry which is preliminary data.</text>
</comment>
<name>A0A1D1VYQ7_RAMVA</name>
<evidence type="ECO:0000256" key="4">
    <source>
        <dbReference type="ARBA" id="ARBA00053735"/>
    </source>
</evidence>
<dbReference type="AlphaFoldDB" id="A0A1D1VYQ7"/>
<evidence type="ECO:0000313" key="9">
    <source>
        <dbReference type="Proteomes" id="UP000186922"/>
    </source>
</evidence>
<comment type="similarity">
    <text evidence="2">Belongs to the Rho GDI family.</text>
</comment>
<feature type="region of interest" description="Disordered" evidence="7">
    <location>
        <begin position="1"/>
        <end position="22"/>
    </location>
</feature>
<evidence type="ECO:0000256" key="7">
    <source>
        <dbReference type="SAM" id="MobiDB-lite"/>
    </source>
</evidence>
<protein>
    <recommendedName>
        <fullName evidence="5">Rho GDP-dissociation inhibitor 3</fullName>
    </recommendedName>
    <alternativeName>
        <fullName evidence="6">Rho-GDI gamma</fullName>
    </alternativeName>
</protein>
<dbReference type="Gene3D" id="2.70.50.30">
    <property type="entry name" value="Coagulation Factor XIII, subunit A, domain 1"/>
    <property type="match status" value="1"/>
</dbReference>
<dbReference type="OrthoDB" id="1683373at2759"/>
<dbReference type="InterPro" id="IPR014756">
    <property type="entry name" value="Ig_E-set"/>
</dbReference>
<dbReference type="Pfam" id="PF02115">
    <property type="entry name" value="Rho_GDI"/>
    <property type="match status" value="1"/>
</dbReference>
<reference evidence="8 9" key="1">
    <citation type="journal article" date="2016" name="Nat. Commun.">
        <title>Extremotolerant tardigrade genome and improved radiotolerance of human cultured cells by tardigrade-unique protein.</title>
        <authorList>
            <person name="Hashimoto T."/>
            <person name="Horikawa D.D."/>
            <person name="Saito Y."/>
            <person name="Kuwahara H."/>
            <person name="Kozuka-Hata H."/>
            <person name="Shin-I T."/>
            <person name="Minakuchi Y."/>
            <person name="Ohishi K."/>
            <person name="Motoyama A."/>
            <person name="Aizu T."/>
            <person name="Enomoto A."/>
            <person name="Kondo K."/>
            <person name="Tanaka S."/>
            <person name="Hara Y."/>
            <person name="Koshikawa S."/>
            <person name="Sagara H."/>
            <person name="Miura T."/>
            <person name="Yokobori S."/>
            <person name="Miyagawa K."/>
            <person name="Suzuki Y."/>
            <person name="Kubo T."/>
            <person name="Oyama M."/>
            <person name="Kohara Y."/>
            <person name="Fujiyama A."/>
            <person name="Arakawa K."/>
            <person name="Katayama T."/>
            <person name="Toyoda A."/>
            <person name="Kunieda T."/>
        </authorList>
    </citation>
    <scope>NUCLEOTIDE SEQUENCE [LARGE SCALE GENOMIC DNA]</scope>
    <source>
        <strain evidence="8 9">YOKOZUNA-1</strain>
    </source>
</reference>
<dbReference type="PRINTS" id="PR00492">
    <property type="entry name" value="RHOGDI"/>
</dbReference>
<dbReference type="STRING" id="947166.A0A1D1VYQ7"/>
<evidence type="ECO:0000313" key="8">
    <source>
        <dbReference type="EMBL" id="GAV03739.1"/>
    </source>
</evidence>
<evidence type="ECO:0000256" key="6">
    <source>
        <dbReference type="ARBA" id="ARBA00080671"/>
    </source>
</evidence>
<evidence type="ECO:0000256" key="2">
    <source>
        <dbReference type="ARBA" id="ARBA00009758"/>
    </source>
</evidence>
<dbReference type="GO" id="GO:0016020">
    <property type="term" value="C:membrane"/>
    <property type="evidence" value="ECO:0007669"/>
    <property type="project" value="TreeGrafter"/>
</dbReference>
<keyword evidence="3" id="KW-0963">Cytoplasm</keyword>